<reference evidence="1" key="2">
    <citation type="journal article" date="2015" name="Data Brief">
        <title>Shoot transcriptome of the giant reed, Arundo donax.</title>
        <authorList>
            <person name="Barrero R.A."/>
            <person name="Guerrero F.D."/>
            <person name="Moolhuijzen P."/>
            <person name="Goolsby J.A."/>
            <person name="Tidwell J."/>
            <person name="Bellgard S.E."/>
            <person name="Bellgard M.I."/>
        </authorList>
    </citation>
    <scope>NUCLEOTIDE SEQUENCE</scope>
    <source>
        <tissue evidence="1">Shoot tissue taken approximately 20 cm above the soil surface</tissue>
    </source>
</reference>
<dbReference type="AlphaFoldDB" id="A0A0A8XRX3"/>
<reference evidence="1" key="1">
    <citation type="submission" date="2014-09" db="EMBL/GenBank/DDBJ databases">
        <authorList>
            <person name="Magalhaes I.L.F."/>
            <person name="Oliveira U."/>
            <person name="Santos F.R."/>
            <person name="Vidigal T.H.D.A."/>
            <person name="Brescovit A.D."/>
            <person name="Santos A.J."/>
        </authorList>
    </citation>
    <scope>NUCLEOTIDE SEQUENCE</scope>
    <source>
        <tissue evidence="1">Shoot tissue taken approximately 20 cm above the soil surface</tissue>
    </source>
</reference>
<organism evidence="1">
    <name type="scientific">Arundo donax</name>
    <name type="common">Giant reed</name>
    <name type="synonym">Donax arundinaceus</name>
    <dbReference type="NCBI Taxonomy" id="35708"/>
    <lineage>
        <taxon>Eukaryota</taxon>
        <taxon>Viridiplantae</taxon>
        <taxon>Streptophyta</taxon>
        <taxon>Embryophyta</taxon>
        <taxon>Tracheophyta</taxon>
        <taxon>Spermatophyta</taxon>
        <taxon>Magnoliopsida</taxon>
        <taxon>Liliopsida</taxon>
        <taxon>Poales</taxon>
        <taxon>Poaceae</taxon>
        <taxon>PACMAD clade</taxon>
        <taxon>Arundinoideae</taxon>
        <taxon>Arundineae</taxon>
        <taxon>Arundo</taxon>
    </lineage>
</organism>
<accession>A0A0A8XRX3</accession>
<name>A0A0A8XRX3_ARUDO</name>
<proteinExistence type="predicted"/>
<evidence type="ECO:0000313" key="1">
    <source>
        <dbReference type="EMBL" id="JAD15450.1"/>
    </source>
</evidence>
<protein>
    <submittedName>
        <fullName evidence="1">Uncharacterized protein</fullName>
    </submittedName>
</protein>
<dbReference type="EMBL" id="GBRH01282445">
    <property type="protein sequence ID" value="JAD15450.1"/>
    <property type="molecule type" value="Transcribed_RNA"/>
</dbReference>
<sequence>MISSCKIELLALLIEESMLLTLPSSW</sequence>